<gene>
    <name evidence="2" type="ORF">F7725_000067</name>
</gene>
<accession>A0A7J5ZDA1</accession>
<dbReference type="EMBL" id="JAAKFY010000002">
    <property type="protein sequence ID" value="KAF3859812.1"/>
    <property type="molecule type" value="Genomic_DNA"/>
</dbReference>
<feature type="region of interest" description="Disordered" evidence="1">
    <location>
        <begin position="99"/>
        <end position="126"/>
    </location>
</feature>
<comment type="caution">
    <text evidence="2">The sequence shown here is derived from an EMBL/GenBank/DDBJ whole genome shotgun (WGS) entry which is preliminary data.</text>
</comment>
<evidence type="ECO:0000313" key="3">
    <source>
        <dbReference type="Proteomes" id="UP000518266"/>
    </source>
</evidence>
<proteinExistence type="predicted"/>
<dbReference type="Proteomes" id="UP000518266">
    <property type="component" value="Unassembled WGS sequence"/>
</dbReference>
<sequence length="126" mass="14469">RNRQRPAQRREARGITELACKEHHEESSVPADMVLAALETLRRETEGIESNEETVEVQTRGLIPADDQPGPTKAHRKAVIDSENEEYLQQQTAWMKAGRPSWYGSEKTTMNKAEKEEQELQVYYSI</sequence>
<evidence type="ECO:0000313" key="2">
    <source>
        <dbReference type="EMBL" id="KAF3859812.1"/>
    </source>
</evidence>
<feature type="non-terminal residue" evidence="2">
    <location>
        <position position="126"/>
    </location>
</feature>
<feature type="region of interest" description="Disordered" evidence="1">
    <location>
        <begin position="46"/>
        <end position="73"/>
    </location>
</feature>
<dbReference type="AlphaFoldDB" id="A0A7J5ZDA1"/>
<name>A0A7J5ZDA1_DISMA</name>
<reference evidence="2 3" key="1">
    <citation type="submission" date="2020-03" db="EMBL/GenBank/DDBJ databases">
        <title>Dissostichus mawsoni Genome sequencing and assembly.</title>
        <authorList>
            <person name="Park H."/>
        </authorList>
    </citation>
    <scope>NUCLEOTIDE SEQUENCE [LARGE SCALE GENOMIC DNA]</scope>
    <source>
        <strain evidence="2">DM0001</strain>
        <tissue evidence="2">Muscle</tissue>
    </source>
</reference>
<keyword evidence="3" id="KW-1185">Reference proteome</keyword>
<organism evidence="2 3">
    <name type="scientific">Dissostichus mawsoni</name>
    <name type="common">Antarctic cod</name>
    <dbReference type="NCBI Taxonomy" id="36200"/>
    <lineage>
        <taxon>Eukaryota</taxon>
        <taxon>Metazoa</taxon>
        <taxon>Chordata</taxon>
        <taxon>Craniata</taxon>
        <taxon>Vertebrata</taxon>
        <taxon>Euteleostomi</taxon>
        <taxon>Actinopterygii</taxon>
        <taxon>Neopterygii</taxon>
        <taxon>Teleostei</taxon>
        <taxon>Neoteleostei</taxon>
        <taxon>Acanthomorphata</taxon>
        <taxon>Eupercaria</taxon>
        <taxon>Perciformes</taxon>
        <taxon>Notothenioidei</taxon>
        <taxon>Nototheniidae</taxon>
        <taxon>Dissostichus</taxon>
    </lineage>
</organism>
<evidence type="ECO:0000256" key="1">
    <source>
        <dbReference type="SAM" id="MobiDB-lite"/>
    </source>
</evidence>
<protein>
    <submittedName>
        <fullName evidence="2">Uncharacterized protein</fullName>
    </submittedName>
</protein>